<dbReference type="Pfam" id="PF24883">
    <property type="entry name" value="NPHP3_N"/>
    <property type="match status" value="1"/>
</dbReference>
<reference evidence="5 6" key="1">
    <citation type="submission" date="2018-12" db="EMBL/GenBank/DDBJ databases">
        <title>Draft genome sequence of Xylaria grammica IHI A82.</title>
        <authorList>
            <person name="Buettner E."/>
            <person name="Kellner H."/>
        </authorList>
    </citation>
    <scope>NUCLEOTIDE SEQUENCE [LARGE SCALE GENOMIC DNA]</scope>
    <source>
        <strain evidence="5 6">IHI A82</strain>
    </source>
</reference>
<organism evidence="5 6">
    <name type="scientific">Xylaria grammica</name>
    <dbReference type="NCBI Taxonomy" id="363999"/>
    <lineage>
        <taxon>Eukaryota</taxon>
        <taxon>Fungi</taxon>
        <taxon>Dikarya</taxon>
        <taxon>Ascomycota</taxon>
        <taxon>Pezizomycotina</taxon>
        <taxon>Sordariomycetes</taxon>
        <taxon>Xylariomycetidae</taxon>
        <taxon>Xylariales</taxon>
        <taxon>Xylariaceae</taxon>
        <taxon>Xylaria</taxon>
    </lineage>
</organism>
<dbReference type="Gene3D" id="2.130.10.10">
    <property type="entry name" value="YVTN repeat-like/Quinoprotein amine dehydrogenase"/>
    <property type="match status" value="3"/>
</dbReference>
<evidence type="ECO:0000256" key="2">
    <source>
        <dbReference type="ARBA" id="ARBA00022737"/>
    </source>
</evidence>
<feature type="domain" description="NACHT" evidence="4">
    <location>
        <begin position="138"/>
        <end position="359"/>
    </location>
</feature>
<dbReference type="PROSITE" id="PS50837">
    <property type="entry name" value="NACHT"/>
    <property type="match status" value="1"/>
</dbReference>
<dbReference type="PANTHER" id="PTHR10039">
    <property type="entry name" value="AMELOGENIN"/>
    <property type="match status" value="1"/>
</dbReference>
<dbReference type="PROSITE" id="PS50082">
    <property type="entry name" value="WD_REPEATS_2"/>
    <property type="match status" value="2"/>
</dbReference>
<dbReference type="AlphaFoldDB" id="A0A439D4R2"/>
<dbReference type="Pfam" id="PF00400">
    <property type="entry name" value="WD40"/>
    <property type="match status" value="2"/>
</dbReference>
<dbReference type="InterPro" id="IPR056884">
    <property type="entry name" value="NPHP3-like_N"/>
</dbReference>
<dbReference type="InterPro" id="IPR027417">
    <property type="entry name" value="P-loop_NTPase"/>
</dbReference>
<comment type="caution">
    <text evidence="5">The sequence shown here is derived from an EMBL/GenBank/DDBJ whole genome shotgun (WGS) entry which is preliminary data.</text>
</comment>
<dbReference type="SUPFAM" id="SSF82171">
    <property type="entry name" value="DPP6 N-terminal domain-like"/>
    <property type="match status" value="1"/>
</dbReference>
<feature type="repeat" description="WD" evidence="3">
    <location>
        <begin position="649"/>
        <end position="690"/>
    </location>
</feature>
<evidence type="ECO:0000256" key="3">
    <source>
        <dbReference type="PROSITE-ProRule" id="PRU00221"/>
    </source>
</evidence>
<dbReference type="SUPFAM" id="SSF52540">
    <property type="entry name" value="P-loop containing nucleoside triphosphate hydrolases"/>
    <property type="match status" value="1"/>
</dbReference>
<dbReference type="PROSITE" id="PS00678">
    <property type="entry name" value="WD_REPEATS_1"/>
    <property type="match status" value="1"/>
</dbReference>
<dbReference type="PANTHER" id="PTHR10039:SF14">
    <property type="entry name" value="NACHT DOMAIN-CONTAINING PROTEIN"/>
    <property type="match status" value="1"/>
</dbReference>
<evidence type="ECO:0000256" key="1">
    <source>
        <dbReference type="ARBA" id="ARBA00022574"/>
    </source>
</evidence>
<dbReference type="InterPro" id="IPR007111">
    <property type="entry name" value="NACHT_NTPase"/>
</dbReference>
<dbReference type="Gene3D" id="3.40.50.300">
    <property type="entry name" value="P-loop containing nucleotide triphosphate hydrolases"/>
    <property type="match status" value="1"/>
</dbReference>
<dbReference type="EMBL" id="RYZI01000156">
    <property type="protein sequence ID" value="RWA09397.1"/>
    <property type="molecule type" value="Genomic_DNA"/>
</dbReference>
<evidence type="ECO:0000313" key="5">
    <source>
        <dbReference type="EMBL" id="RWA09397.1"/>
    </source>
</evidence>
<feature type="repeat" description="WD" evidence="3">
    <location>
        <begin position="691"/>
        <end position="732"/>
    </location>
</feature>
<evidence type="ECO:0000259" key="4">
    <source>
        <dbReference type="PROSITE" id="PS50837"/>
    </source>
</evidence>
<dbReference type="STRING" id="363999.A0A439D4R2"/>
<sequence length="1246" mass="140588">MVSSPEKILWTTFLYIPLEIQYTPQLVTGVYRLRYFFPVWIQKPIDIPAKREKTVHIRDQTEFHGQGIQNSDSGQIYAGRDINIVGNGIDTVLKVRLTDPRDDKTRIEQQKGGLLHESYVWILDHKDFQRWRDDEGSQLLWIRGDPGKGKTMLLCGIINELNNTDTRDRNVVYYFCQATSNQLNQATSVVRGLIFSLLSQRRELLESVRKDIDEASEQRFQDMNGWAALCRIFNRLIEEVEARQQTTYLIVDALDECLEGQSDLLKWIAALSSSRLRVLVSSRNWPSIESGLSSATRKIMLQLELNADSISAAVDRYIDFKTMDLARSKDLDTEIREAVRQYLKSNSSNTFLWVALVCQKLGREETDPWDVLDMLHEFPPGLHGLYERMTNPFLASKNSEMCRQVLAAQALAYRPLSLTGLLSLVESPDMFQRLARWLRRVVELCGSFLTIRGDIVYFVHQSAKDYLIEHKSDYMFREGLHAAHHTVFRQLIQALSRTLQENIYHLPSLGSRVDSIDLPDPDPLSGIRYACVYWADHLENANLVEKHDLDNRGLVHRFLEEHLLHWLEALSLLKSLGSGIEALTKVSSLLRASKKNEQGLSELLYDAGNSALIFSPTRGIVRKLFLKKPDWLLMSPTRDSDWSPCLQKLEGHTGKISAVAFSPNGRNVASGSADRTIRIWDVVTGRCVNILKGHDGMIYSISFSPNSEHMASSAMDGKIRIWHAANGICLRTIKDDYRYTKYPFGLERITKLVAFHDNESVIAVTRDGWSYKWNTKTGNRLERFQIGHRDNLQSSDELFDNLCLSRSGRREVWVSQRRRGIGVIDTVAGHYHEAPWYQEVESLGEQQVVTLSPDGEYMATTTMSPEKKSDTEIQIWNVTRNLCIETLRWPLDRSPTRLALSPNSKYLAAQSSFSMLEWKSQQGDAVLIRQYVASIKRKYRASAGMGDGNDPPTAPNFGKIWVGGRRNRAASIHNILAQRRAAWVAGSEWNVPGVGHKKEQALERNHIGGQFPSGLLPPGGTRLDTVPISIDEGIKRYECSALSPDGAKVAIAFCASIYIAPVPSPSSRLGAYDTKDEAQIRDAITGSRTSLPDSTPGVPKVTFSPDSRYIACIKKTDVYIIDVATGTLLKTLCDFYTMQLKDQFGSARWVPAGIQTCRGIYNTQVLLDDTRDYMLYGSSRIPSGGLSGLGVSPTGDWVLRNGKAYLWVPPEHRLINASHDVHGNTIAFGATMDQIYCIRVPSTDLT</sequence>
<keyword evidence="2" id="KW-0677">Repeat</keyword>
<dbReference type="SMART" id="SM00320">
    <property type="entry name" value="WD40"/>
    <property type="match status" value="2"/>
</dbReference>
<gene>
    <name evidence="5" type="ORF">EKO27_g5702</name>
</gene>
<evidence type="ECO:0000313" key="6">
    <source>
        <dbReference type="Proteomes" id="UP000286045"/>
    </source>
</evidence>
<accession>A0A439D4R2</accession>
<dbReference type="InterPro" id="IPR001680">
    <property type="entry name" value="WD40_rpt"/>
</dbReference>
<name>A0A439D4R2_9PEZI</name>
<protein>
    <recommendedName>
        <fullName evidence="4">NACHT domain-containing protein</fullName>
    </recommendedName>
</protein>
<dbReference type="Proteomes" id="UP000286045">
    <property type="component" value="Unassembled WGS sequence"/>
</dbReference>
<dbReference type="InterPro" id="IPR015943">
    <property type="entry name" value="WD40/YVTN_repeat-like_dom_sf"/>
</dbReference>
<dbReference type="InterPro" id="IPR019775">
    <property type="entry name" value="WD40_repeat_CS"/>
</dbReference>
<keyword evidence="1 3" id="KW-0853">WD repeat</keyword>
<proteinExistence type="predicted"/>
<dbReference type="PROSITE" id="PS50294">
    <property type="entry name" value="WD_REPEATS_REGION"/>
    <property type="match status" value="2"/>
</dbReference>
<keyword evidence="6" id="KW-1185">Reference proteome</keyword>